<keyword evidence="1" id="KW-0472">Membrane</keyword>
<comment type="caution">
    <text evidence="2">The sequence shown here is derived from an EMBL/GenBank/DDBJ whole genome shotgun (WGS) entry which is preliminary data.</text>
</comment>
<dbReference type="Pfam" id="PF06055">
    <property type="entry name" value="ExoD"/>
    <property type="match status" value="1"/>
</dbReference>
<accession>A0A062VG25</accession>
<dbReference type="OrthoDB" id="7949130at2"/>
<dbReference type="PATRIC" id="fig|1280954.3.peg.3026"/>
<dbReference type="AlphaFoldDB" id="A0A062VG25"/>
<dbReference type="STRING" id="1280954.HPO_14951"/>
<feature type="transmembrane region" description="Helical" evidence="1">
    <location>
        <begin position="69"/>
        <end position="88"/>
    </location>
</feature>
<evidence type="ECO:0000313" key="2">
    <source>
        <dbReference type="EMBL" id="KCZ97488.1"/>
    </source>
</evidence>
<feature type="transmembrane region" description="Helical" evidence="1">
    <location>
        <begin position="180"/>
        <end position="204"/>
    </location>
</feature>
<organism evidence="2 3">
    <name type="scientific">Hyphomonas polymorpha PS728</name>
    <dbReference type="NCBI Taxonomy" id="1280954"/>
    <lineage>
        <taxon>Bacteria</taxon>
        <taxon>Pseudomonadati</taxon>
        <taxon>Pseudomonadota</taxon>
        <taxon>Alphaproteobacteria</taxon>
        <taxon>Hyphomonadales</taxon>
        <taxon>Hyphomonadaceae</taxon>
        <taxon>Hyphomonas</taxon>
    </lineage>
</organism>
<evidence type="ECO:0000313" key="3">
    <source>
        <dbReference type="Proteomes" id="UP000027100"/>
    </source>
</evidence>
<sequence>MSTPAIQDFQDTNDPLHVTLERTLAAIDTPTITLRRLLDLIGEQGLLFLCALLAIPFLLPVSIPGVSGVFGPAIILIAAGITGNRMPWIPRRLAHKEFNSEKLKGTLKRGMRIVMRVERVVRPRFRGITAAGLPARLNGTAIIFAAVLMMAPFGLIPFTNTLPAFAIVLLSIGMSQRDGLVVIGGYLFILATLIYFGVLLWLTLQAGQGLFGFFSS</sequence>
<feature type="transmembrane region" description="Helical" evidence="1">
    <location>
        <begin position="45"/>
        <end position="63"/>
    </location>
</feature>
<name>A0A062VG25_9PROT</name>
<dbReference type="eggNOG" id="COG3932">
    <property type="taxonomic scope" value="Bacteria"/>
</dbReference>
<keyword evidence="1" id="KW-0812">Transmembrane</keyword>
<dbReference type="Proteomes" id="UP000027100">
    <property type="component" value="Unassembled WGS sequence"/>
</dbReference>
<evidence type="ECO:0000256" key="1">
    <source>
        <dbReference type="SAM" id="Phobius"/>
    </source>
</evidence>
<protein>
    <submittedName>
        <fullName evidence="2">ExoD family protein</fullName>
    </submittedName>
</protein>
<dbReference type="InterPro" id="IPR010331">
    <property type="entry name" value="ExoD"/>
</dbReference>
<reference evidence="2 3" key="1">
    <citation type="journal article" date="2014" name="Antonie Van Leeuwenhoek">
        <title>Hyphomonas beringensis sp. nov. and Hyphomonas chukchiensis sp. nov., isolated from surface seawater of the Bering Sea and Chukchi Sea.</title>
        <authorList>
            <person name="Li C."/>
            <person name="Lai Q."/>
            <person name="Li G."/>
            <person name="Dong C."/>
            <person name="Wang J."/>
            <person name="Liao Y."/>
            <person name="Shao Z."/>
        </authorList>
    </citation>
    <scope>NUCLEOTIDE SEQUENCE [LARGE SCALE GENOMIC DNA]</scope>
    <source>
        <strain evidence="2 3">PS728</strain>
    </source>
</reference>
<dbReference type="PANTHER" id="PTHR41795:SF1">
    <property type="entry name" value="EXOPOLYSACCHARIDE SYNTHESIS PROTEIN"/>
    <property type="match status" value="1"/>
</dbReference>
<dbReference type="EMBL" id="ARYM01000019">
    <property type="protein sequence ID" value="KCZ97488.1"/>
    <property type="molecule type" value="Genomic_DNA"/>
</dbReference>
<dbReference type="PIRSF" id="PIRSF033239">
    <property type="entry name" value="ExoD"/>
    <property type="match status" value="1"/>
</dbReference>
<proteinExistence type="predicted"/>
<gene>
    <name evidence="2" type="ORF">HPO_14951</name>
</gene>
<dbReference type="RefSeq" id="WP_084324351.1">
    <property type="nucleotide sequence ID" value="NZ_ARYM01000019.1"/>
</dbReference>
<feature type="transmembrane region" description="Helical" evidence="1">
    <location>
        <begin position="125"/>
        <end position="149"/>
    </location>
</feature>
<dbReference type="PANTHER" id="PTHR41795">
    <property type="entry name" value="EXOPOLYSACCHARIDE SYNTHESIS PROTEIN"/>
    <property type="match status" value="1"/>
</dbReference>
<keyword evidence="3" id="KW-1185">Reference proteome</keyword>
<feature type="transmembrane region" description="Helical" evidence="1">
    <location>
        <begin position="155"/>
        <end position="173"/>
    </location>
</feature>
<keyword evidence="1" id="KW-1133">Transmembrane helix</keyword>